<dbReference type="InterPro" id="IPR039537">
    <property type="entry name" value="Retrotran_Ty1/copia-like"/>
</dbReference>
<evidence type="ECO:0000256" key="1">
    <source>
        <dbReference type="ARBA" id="ARBA00022723"/>
    </source>
</evidence>
<name>A0A438HYN3_VITVI</name>
<keyword evidence="1" id="KW-0479">Metal-binding</keyword>
<dbReference type="GO" id="GO:0046872">
    <property type="term" value="F:metal ion binding"/>
    <property type="evidence" value="ECO:0007669"/>
    <property type="project" value="UniProtKB-KW"/>
</dbReference>
<dbReference type="Pfam" id="PF00665">
    <property type="entry name" value="rve"/>
    <property type="match status" value="1"/>
</dbReference>
<evidence type="ECO:0000256" key="2">
    <source>
        <dbReference type="ARBA" id="ARBA00022801"/>
    </source>
</evidence>
<dbReference type="AlphaFoldDB" id="A0A438HYN3"/>
<evidence type="ECO:0000313" key="6">
    <source>
        <dbReference type="Proteomes" id="UP000288805"/>
    </source>
</evidence>
<dbReference type="EMBL" id="QGNW01000162">
    <property type="protein sequence ID" value="RVW89579.1"/>
    <property type="molecule type" value="Genomic_DNA"/>
</dbReference>
<protein>
    <submittedName>
        <fullName evidence="5">Retrovirus-related Pol polyprotein from transposon TNT 1-94</fullName>
    </submittedName>
</protein>
<dbReference type="PANTHER" id="PTHR42648:SF28">
    <property type="entry name" value="TRANSPOSON-ENCODED PROTEIN WITH RIBONUCLEASE H-LIKE AND RETROVIRUS ZINC FINGER-LIKE DOMAINS"/>
    <property type="match status" value="1"/>
</dbReference>
<dbReference type="SUPFAM" id="SSF53098">
    <property type="entry name" value="Ribonuclease H-like"/>
    <property type="match status" value="1"/>
</dbReference>
<comment type="caution">
    <text evidence="5">The sequence shown here is derived from an EMBL/GenBank/DDBJ whole genome shotgun (WGS) entry which is preliminary data.</text>
</comment>
<evidence type="ECO:0000256" key="3">
    <source>
        <dbReference type="SAM" id="Phobius"/>
    </source>
</evidence>
<accession>A0A438HYN3</accession>
<sequence length="1088" mass="124938">MMILLGCMDIDLALRMPKPDELNEQSTQEDEVYWGKWERSNRLSLMIMKRGIPEAFRGAAETSTLLASLISMKYKGKGNVREYIMEMSHLASKLKALKLELSDDLLVHLVLISLPAQFNQFKPGHTKKECTKYAAWRVKKGLPELPKNQVMLKDASMSKTEPVYLMFMIIYICLETIPSYNETLHVESRGTKRKLNKDHSASLWHKRLGHISKSRVERLVSDGILDSLDFSDFDICVECIKGKQTKTKKLGANRATDVLELIHTDICGPYPMASWNGQQYFITFIDDYSRYGYLFLIHEKSQSLDVFKTFKAEVELQLNKRIKSVRSDRGGEYYGRYDGSGEQRPGPFAKYLEECGIVPQYTMPRSPSMNGVAERQNRTLKDMARSMISHSTLPEKLWGEALKTAAYILNRLKRDLISLMKRNWTLKQLAATLLAMQSDQGVFKFYDPAIRSIFEMGTATFFEDVEFGGRNQARNIVFEEEEGSTIAFDNVQDIAPEEQTQQPQENMPLRRSTRERRNAISDDYIVYLQEREVESGMMEDDPINFQQAMKSSNSQKWIEAMNEEYKSMQDNKVWELVPLPVGTKPIGCKWIFKTKKDSNGNVERYKARLVAKGFTQKEGIDFKETFSPVSTKDSFRIIMALVAHYDLELHQIDVKTAFLNGDIDETIYMVCTRPDIAYIVGMLGRYLSNPGMDHWRAAKRVMRYLQRTKEYMLTYRRLDQLELIGYSDSDFAGCQDSRRSTSGYIYLLAGGAISWRSGKQTLVTSSTMEAEFVACYEASNQGIWLRNFVTGLRVLDEIKYSFYCTLLNYAKDLISIKFLLQWIQKLQKKRTHVVDGWLRNVEAMEEQVMEILAIGDEEIQKICLGTYCPKNCGASYKLGKMVLEKMDVVTVKKTEGSNFSVVAEPLPGPPVIERPLDKTVGQDLLFGKVWKWLQDDGEQVTVSRPANVEKVQRVLFNKLEIPKDKWEGRSEDERAKEIFNVLKTKKFVLLLDDIWGAAGSIQSWIGSSRWGCNYGDACFPNRKWTSGSAPKVRKKIVAAVLYFLHSVFLFSIVLSLHTLNDFGKGLWSSKAWFFMNLSFQKLCHNLSK</sequence>
<reference evidence="5 6" key="1">
    <citation type="journal article" date="2018" name="PLoS Genet.">
        <title>Population sequencing reveals clonal diversity and ancestral inbreeding in the grapevine cultivar Chardonnay.</title>
        <authorList>
            <person name="Roach M.J."/>
            <person name="Johnson D.L."/>
            <person name="Bohlmann J."/>
            <person name="van Vuuren H.J."/>
            <person name="Jones S.J."/>
            <person name="Pretorius I.S."/>
            <person name="Schmidt S.A."/>
            <person name="Borneman A.R."/>
        </authorList>
    </citation>
    <scope>NUCLEOTIDE SEQUENCE [LARGE SCALE GENOMIC DNA]</scope>
    <source>
        <strain evidence="6">cv. Chardonnay</strain>
        <tissue evidence="5">Leaf</tissue>
    </source>
</reference>
<feature type="transmembrane region" description="Helical" evidence="3">
    <location>
        <begin position="1036"/>
        <end position="1059"/>
    </location>
</feature>
<dbReference type="InterPro" id="IPR013103">
    <property type="entry name" value="RVT_2"/>
</dbReference>
<dbReference type="Pfam" id="PF07727">
    <property type="entry name" value="RVT_2"/>
    <property type="match status" value="1"/>
</dbReference>
<dbReference type="InterPro" id="IPR025724">
    <property type="entry name" value="GAG-pre-integrase_dom"/>
</dbReference>
<dbReference type="CDD" id="cd09272">
    <property type="entry name" value="RNase_HI_RT_Ty1"/>
    <property type="match status" value="1"/>
</dbReference>
<dbReference type="GO" id="GO:0003676">
    <property type="term" value="F:nucleic acid binding"/>
    <property type="evidence" value="ECO:0007669"/>
    <property type="project" value="InterPro"/>
</dbReference>
<dbReference type="InterPro" id="IPR036397">
    <property type="entry name" value="RNaseH_sf"/>
</dbReference>
<evidence type="ECO:0000259" key="4">
    <source>
        <dbReference type="PROSITE" id="PS50994"/>
    </source>
</evidence>
<proteinExistence type="predicted"/>
<dbReference type="Pfam" id="PF00931">
    <property type="entry name" value="NB-ARC"/>
    <property type="match status" value="1"/>
</dbReference>
<dbReference type="Proteomes" id="UP000288805">
    <property type="component" value="Unassembled WGS sequence"/>
</dbReference>
<keyword evidence="3" id="KW-0472">Membrane</keyword>
<keyword evidence="3" id="KW-0812">Transmembrane</keyword>
<dbReference type="PANTHER" id="PTHR42648">
    <property type="entry name" value="TRANSPOSASE, PUTATIVE-RELATED"/>
    <property type="match status" value="1"/>
</dbReference>
<feature type="domain" description="Integrase catalytic" evidence="4">
    <location>
        <begin position="252"/>
        <end position="432"/>
    </location>
</feature>
<keyword evidence="3" id="KW-1133">Transmembrane helix</keyword>
<dbReference type="InterPro" id="IPR002182">
    <property type="entry name" value="NB-ARC"/>
</dbReference>
<dbReference type="GO" id="GO:0016787">
    <property type="term" value="F:hydrolase activity"/>
    <property type="evidence" value="ECO:0007669"/>
    <property type="project" value="UniProtKB-KW"/>
</dbReference>
<dbReference type="Gene3D" id="3.30.420.10">
    <property type="entry name" value="Ribonuclease H-like superfamily/Ribonuclease H"/>
    <property type="match status" value="1"/>
</dbReference>
<keyword evidence="2" id="KW-0378">Hydrolase</keyword>
<gene>
    <name evidence="5" type="primary">POLX_1118</name>
    <name evidence="5" type="ORF">CK203_036472</name>
</gene>
<organism evidence="5 6">
    <name type="scientific">Vitis vinifera</name>
    <name type="common">Grape</name>
    <dbReference type="NCBI Taxonomy" id="29760"/>
    <lineage>
        <taxon>Eukaryota</taxon>
        <taxon>Viridiplantae</taxon>
        <taxon>Streptophyta</taxon>
        <taxon>Embryophyta</taxon>
        <taxon>Tracheophyta</taxon>
        <taxon>Spermatophyta</taxon>
        <taxon>Magnoliopsida</taxon>
        <taxon>eudicotyledons</taxon>
        <taxon>Gunneridae</taxon>
        <taxon>Pentapetalae</taxon>
        <taxon>rosids</taxon>
        <taxon>Vitales</taxon>
        <taxon>Vitaceae</taxon>
        <taxon>Viteae</taxon>
        <taxon>Vitis</taxon>
    </lineage>
</organism>
<dbReference type="Pfam" id="PF13976">
    <property type="entry name" value="gag_pre-integrs"/>
    <property type="match status" value="1"/>
</dbReference>
<dbReference type="Pfam" id="PF14223">
    <property type="entry name" value="Retrotran_gag_2"/>
    <property type="match status" value="1"/>
</dbReference>
<dbReference type="PROSITE" id="PS50994">
    <property type="entry name" value="INTEGRASE"/>
    <property type="match status" value="1"/>
</dbReference>
<dbReference type="InterPro" id="IPR001584">
    <property type="entry name" value="Integrase_cat-core"/>
</dbReference>
<dbReference type="GO" id="GO:0015074">
    <property type="term" value="P:DNA integration"/>
    <property type="evidence" value="ECO:0007669"/>
    <property type="project" value="InterPro"/>
</dbReference>
<dbReference type="InterPro" id="IPR012337">
    <property type="entry name" value="RNaseH-like_sf"/>
</dbReference>
<dbReference type="GO" id="GO:0043531">
    <property type="term" value="F:ADP binding"/>
    <property type="evidence" value="ECO:0007669"/>
    <property type="project" value="InterPro"/>
</dbReference>
<evidence type="ECO:0000313" key="5">
    <source>
        <dbReference type="EMBL" id="RVW89579.1"/>
    </source>
</evidence>